<evidence type="ECO:0000313" key="2">
    <source>
        <dbReference type="Proteomes" id="UP000789920"/>
    </source>
</evidence>
<dbReference type="Proteomes" id="UP000789920">
    <property type="component" value="Unassembled WGS sequence"/>
</dbReference>
<sequence>ALVTKDPFSPSSLSFRFNERRVVFVQSIWANGAIVKHVI</sequence>
<keyword evidence="2" id="KW-1185">Reference proteome</keyword>
<feature type="non-terminal residue" evidence="1">
    <location>
        <position position="1"/>
    </location>
</feature>
<organism evidence="1 2">
    <name type="scientific">Racocetra persica</name>
    <dbReference type="NCBI Taxonomy" id="160502"/>
    <lineage>
        <taxon>Eukaryota</taxon>
        <taxon>Fungi</taxon>
        <taxon>Fungi incertae sedis</taxon>
        <taxon>Mucoromycota</taxon>
        <taxon>Glomeromycotina</taxon>
        <taxon>Glomeromycetes</taxon>
        <taxon>Diversisporales</taxon>
        <taxon>Gigasporaceae</taxon>
        <taxon>Racocetra</taxon>
    </lineage>
</organism>
<dbReference type="EMBL" id="CAJVQC010113365">
    <property type="protein sequence ID" value="CAG8835993.1"/>
    <property type="molecule type" value="Genomic_DNA"/>
</dbReference>
<evidence type="ECO:0000313" key="1">
    <source>
        <dbReference type="EMBL" id="CAG8835993.1"/>
    </source>
</evidence>
<reference evidence="1" key="1">
    <citation type="submission" date="2021-06" db="EMBL/GenBank/DDBJ databases">
        <authorList>
            <person name="Kallberg Y."/>
            <person name="Tangrot J."/>
            <person name="Rosling A."/>
        </authorList>
    </citation>
    <scope>NUCLEOTIDE SEQUENCE</scope>
    <source>
        <strain evidence="1">MA461A</strain>
    </source>
</reference>
<comment type="caution">
    <text evidence="1">The sequence shown here is derived from an EMBL/GenBank/DDBJ whole genome shotgun (WGS) entry which is preliminary data.</text>
</comment>
<protein>
    <submittedName>
        <fullName evidence="1">36828_t:CDS:1</fullName>
    </submittedName>
</protein>
<proteinExistence type="predicted"/>
<gene>
    <name evidence="1" type="ORF">RPERSI_LOCUS29762</name>
</gene>
<accession>A0ACA9SD45</accession>
<name>A0ACA9SD45_9GLOM</name>